<keyword evidence="5" id="KW-1185">Reference proteome</keyword>
<sequence>METELSGRRNGSRRKREILDVAVKLFARRGYHGVSMDDIGAAANITGPALYHHFKGGKEEMLGEALVPVSERMLAGGRRCVSLHRADPHTALEALVDFHVAFAVESPEIIIVHLQELDRLPDSARREVRKLQREYVEQWVGVLVEVHPGMKPEEARVLAHGAFGLMNSTPYQSVGDEVSPDHVVALLKSATLQALTAEPARSEPAGPVNAA</sequence>
<evidence type="ECO:0000313" key="4">
    <source>
        <dbReference type="EMBL" id="MFC4333997.1"/>
    </source>
</evidence>
<dbReference type="InterPro" id="IPR009057">
    <property type="entry name" value="Homeodomain-like_sf"/>
</dbReference>
<dbReference type="RefSeq" id="WP_380617734.1">
    <property type="nucleotide sequence ID" value="NZ_JBHSDK010000002.1"/>
</dbReference>
<accession>A0ABV8TTT4</accession>
<comment type="caution">
    <text evidence="4">The sequence shown here is derived from an EMBL/GenBank/DDBJ whole genome shotgun (WGS) entry which is preliminary data.</text>
</comment>
<proteinExistence type="predicted"/>
<evidence type="ECO:0000313" key="5">
    <source>
        <dbReference type="Proteomes" id="UP001595823"/>
    </source>
</evidence>
<feature type="domain" description="HTH tetR-type" evidence="3">
    <location>
        <begin position="12"/>
        <end position="72"/>
    </location>
</feature>
<dbReference type="Proteomes" id="UP001595823">
    <property type="component" value="Unassembled WGS sequence"/>
</dbReference>
<dbReference type="InterPro" id="IPR036271">
    <property type="entry name" value="Tet_transcr_reg_TetR-rel_C_sf"/>
</dbReference>
<organism evidence="4 5">
    <name type="scientific">Salininema proteolyticum</name>
    <dbReference type="NCBI Taxonomy" id="1607685"/>
    <lineage>
        <taxon>Bacteria</taxon>
        <taxon>Bacillati</taxon>
        <taxon>Actinomycetota</taxon>
        <taxon>Actinomycetes</taxon>
        <taxon>Glycomycetales</taxon>
        <taxon>Glycomycetaceae</taxon>
        <taxon>Salininema</taxon>
    </lineage>
</organism>
<dbReference type="Gene3D" id="1.10.357.10">
    <property type="entry name" value="Tetracycline Repressor, domain 2"/>
    <property type="match status" value="1"/>
</dbReference>
<evidence type="ECO:0000256" key="1">
    <source>
        <dbReference type="ARBA" id="ARBA00023125"/>
    </source>
</evidence>
<evidence type="ECO:0000256" key="2">
    <source>
        <dbReference type="PROSITE-ProRule" id="PRU00335"/>
    </source>
</evidence>
<dbReference type="Pfam" id="PF00440">
    <property type="entry name" value="TetR_N"/>
    <property type="match status" value="1"/>
</dbReference>
<dbReference type="InterPro" id="IPR050109">
    <property type="entry name" value="HTH-type_TetR-like_transc_reg"/>
</dbReference>
<feature type="DNA-binding region" description="H-T-H motif" evidence="2">
    <location>
        <begin position="35"/>
        <end position="54"/>
    </location>
</feature>
<dbReference type="Gene3D" id="1.10.10.60">
    <property type="entry name" value="Homeodomain-like"/>
    <property type="match status" value="1"/>
</dbReference>
<dbReference type="PANTHER" id="PTHR30055">
    <property type="entry name" value="HTH-TYPE TRANSCRIPTIONAL REGULATOR RUTR"/>
    <property type="match status" value="1"/>
</dbReference>
<reference evidence="5" key="1">
    <citation type="journal article" date="2019" name="Int. J. Syst. Evol. Microbiol.">
        <title>The Global Catalogue of Microorganisms (GCM) 10K type strain sequencing project: providing services to taxonomists for standard genome sequencing and annotation.</title>
        <authorList>
            <consortium name="The Broad Institute Genomics Platform"/>
            <consortium name="The Broad Institute Genome Sequencing Center for Infectious Disease"/>
            <person name="Wu L."/>
            <person name="Ma J."/>
        </authorList>
    </citation>
    <scope>NUCLEOTIDE SEQUENCE [LARGE SCALE GENOMIC DNA]</scope>
    <source>
        <strain evidence="5">IBRC-M 10908</strain>
    </source>
</reference>
<dbReference type="InterPro" id="IPR001647">
    <property type="entry name" value="HTH_TetR"/>
</dbReference>
<evidence type="ECO:0000259" key="3">
    <source>
        <dbReference type="PROSITE" id="PS50977"/>
    </source>
</evidence>
<dbReference type="SUPFAM" id="SSF46689">
    <property type="entry name" value="Homeodomain-like"/>
    <property type="match status" value="1"/>
</dbReference>
<dbReference type="PROSITE" id="PS50977">
    <property type="entry name" value="HTH_TETR_2"/>
    <property type="match status" value="1"/>
</dbReference>
<name>A0ABV8TTT4_9ACTN</name>
<keyword evidence="1 2" id="KW-0238">DNA-binding</keyword>
<dbReference type="PANTHER" id="PTHR30055:SF237">
    <property type="entry name" value="TRANSCRIPTIONAL REPRESSOR MCE3R"/>
    <property type="match status" value="1"/>
</dbReference>
<dbReference type="InterPro" id="IPR041490">
    <property type="entry name" value="KstR2_TetR_C"/>
</dbReference>
<dbReference type="SUPFAM" id="SSF48498">
    <property type="entry name" value="Tetracyclin repressor-like, C-terminal domain"/>
    <property type="match status" value="1"/>
</dbReference>
<dbReference type="PRINTS" id="PR00455">
    <property type="entry name" value="HTHTETR"/>
</dbReference>
<protein>
    <submittedName>
        <fullName evidence="4">TetR/AcrR family transcriptional regulator</fullName>
    </submittedName>
</protein>
<dbReference type="EMBL" id="JBHSDK010000002">
    <property type="protein sequence ID" value="MFC4333997.1"/>
    <property type="molecule type" value="Genomic_DNA"/>
</dbReference>
<gene>
    <name evidence="4" type="ORF">ACFPET_02150</name>
</gene>
<dbReference type="Pfam" id="PF17932">
    <property type="entry name" value="TetR_C_24"/>
    <property type="match status" value="1"/>
</dbReference>